<dbReference type="AlphaFoldDB" id="A0AAQ3S578"/>
<dbReference type="PROSITE" id="PS50158">
    <property type="entry name" value="ZF_CCHC"/>
    <property type="match status" value="1"/>
</dbReference>
<evidence type="ECO:0000313" key="4">
    <source>
        <dbReference type="EMBL" id="WVZ17822.1"/>
    </source>
</evidence>
<keyword evidence="1" id="KW-0863">Zinc-finger</keyword>
<feature type="region of interest" description="Disordered" evidence="2">
    <location>
        <begin position="216"/>
        <end position="237"/>
    </location>
</feature>
<dbReference type="InterPro" id="IPR001878">
    <property type="entry name" value="Znf_CCHC"/>
</dbReference>
<feature type="compositionally biased region" description="Basic and acidic residues" evidence="2">
    <location>
        <begin position="218"/>
        <end position="237"/>
    </location>
</feature>
<dbReference type="PANTHER" id="PTHR47592">
    <property type="entry name" value="PBF68 PROTEIN"/>
    <property type="match status" value="1"/>
</dbReference>
<dbReference type="EMBL" id="CP144698">
    <property type="protein sequence ID" value="WVZ17822.1"/>
    <property type="molecule type" value="Genomic_DNA"/>
</dbReference>
<keyword evidence="5" id="KW-1185">Reference proteome</keyword>
<keyword evidence="1" id="KW-0862">Zinc</keyword>
<dbReference type="InterPro" id="IPR036875">
    <property type="entry name" value="Znf_CCHC_sf"/>
</dbReference>
<gene>
    <name evidence="4" type="ORF">V8G54_010804</name>
</gene>
<dbReference type="GO" id="GO:0008270">
    <property type="term" value="F:zinc ion binding"/>
    <property type="evidence" value="ECO:0007669"/>
    <property type="project" value="UniProtKB-KW"/>
</dbReference>
<accession>A0AAQ3S578</accession>
<name>A0AAQ3S578_VIGMU</name>
<dbReference type="InterPro" id="IPR054722">
    <property type="entry name" value="PolX-like_BBD"/>
</dbReference>
<feature type="region of interest" description="Disordered" evidence="2">
    <location>
        <begin position="530"/>
        <end position="551"/>
    </location>
</feature>
<dbReference type="Proteomes" id="UP001374535">
    <property type="component" value="Chromosome 3"/>
</dbReference>
<feature type="domain" description="CCHC-type" evidence="3">
    <location>
        <begin position="248"/>
        <end position="261"/>
    </location>
</feature>
<dbReference type="Gene3D" id="4.10.60.10">
    <property type="entry name" value="Zinc finger, CCHC-type"/>
    <property type="match status" value="1"/>
</dbReference>
<reference evidence="4 5" key="1">
    <citation type="journal article" date="2023" name="Life. Sci Alliance">
        <title>Evolutionary insights into 3D genome organization and epigenetic landscape of Vigna mungo.</title>
        <authorList>
            <person name="Junaid A."/>
            <person name="Singh B."/>
            <person name="Bhatia S."/>
        </authorList>
    </citation>
    <scope>NUCLEOTIDE SEQUENCE [LARGE SCALE GENOMIC DNA]</scope>
    <source>
        <strain evidence="4">Urdbean</strain>
    </source>
</reference>
<protein>
    <recommendedName>
        <fullName evidence="3">CCHC-type domain-containing protein</fullName>
    </recommendedName>
</protein>
<evidence type="ECO:0000256" key="1">
    <source>
        <dbReference type="PROSITE-ProRule" id="PRU00047"/>
    </source>
</evidence>
<dbReference type="GO" id="GO:0003676">
    <property type="term" value="F:nucleic acid binding"/>
    <property type="evidence" value="ECO:0007669"/>
    <property type="project" value="InterPro"/>
</dbReference>
<sequence>MVVRCSWFKGIVVWCRRGQLHNCSRRFNSGIQSFTFVTWELRLHLGLGRGLAERMASRDMYVNLPVLTDKNWSRWSTQMRVLFRGQDVSSVMEEVVSASGKEKEEFKRKDGRALLIIHQCVDDVHFENIQNAASTRETWNILVGCHAGRVKKHLLMEDVDKVSEFFSKMKGCGDIVTDLMVIEKIMWSLPLTFDHIVVALKVQHVKNEEKKTTKKWKGKYDKGKWRKDRNKDEQNERISARRKRNIECFNCHRYGHYASECYAEKEEQKNGQGKEAYIAQVESDSEPIILMTTTSISSHSQDKLWYLDSGCSIHVTCHRDWLVNFAKTERSMVRFADDSTSKVEGVGDVVIRRRNGSCAILTGVLFVLAIRYNLMSIGQIIQKGFTIVMGNFNKVEVFGKKKNLILRSKISKDNKFRISLVKATMCEEYGVTEGKMNSDTQTGGEEGLGHVAMFAGAEPFGQAGALNVAGARPIGQIETLKKSLWKDVMKEEVDPKLVEIPAWKKRKKRVEENALKEVVWGVTEKRDMTNTVRSRHSATPYHSVHPTERDGNRTQTVRLCHSVALSNPSVLVTQVGIRLRDVIGRKQWLDGMARMGSETGATSKC</sequence>
<evidence type="ECO:0000259" key="3">
    <source>
        <dbReference type="PROSITE" id="PS50158"/>
    </source>
</evidence>
<dbReference type="SUPFAM" id="SSF57756">
    <property type="entry name" value="Retrovirus zinc finger-like domains"/>
    <property type="match status" value="1"/>
</dbReference>
<evidence type="ECO:0000313" key="5">
    <source>
        <dbReference type="Proteomes" id="UP001374535"/>
    </source>
</evidence>
<dbReference type="PANTHER" id="PTHR47592:SF31">
    <property type="entry name" value="ZINC FINGER, CCHC-TYPE-RELATED"/>
    <property type="match status" value="1"/>
</dbReference>
<organism evidence="4 5">
    <name type="scientific">Vigna mungo</name>
    <name type="common">Black gram</name>
    <name type="synonym">Phaseolus mungo</name>
    <dbReference type="NCBI Taxonomy" id="3915"/>
    <lineage>
        <taxon>Eukaryota</taxon>
        <taxon>Viridiplantae</taxon>
        <taxon>Streptophyta</taxon>
        <taxon>Embryophyta</taxon>
        <taxon>Tracheophyta</taxon>
        <taxon>Spermatophyta</taxon>
        <taxon>Magnoliopsida</taxon>
        <taxon>eudicotyledons</taxon>
        <taxon>Gunneridae</taxon>
        <taxon>Pentapetalae</taxon>
        <taxon>rosids</taxon>
        <taxon>fabids</taxon>
        <taxon>Fabales</taxon>
        <taxon>Fabaceae</taxon>
        <taxon>Papilionoideae</taxon>
        <taxon>50 kb inversion clade</taxon>
        <taxon>NPAAA clade</taxon>
        <taxon>indigoferoid/millettioid clade</taxon>
        <taxon>Phaseoleae</taxon>
        <taxon>Vigna</taxon>
    </lineage>
</organism>
<evidence type="ECO:0000256" key="2">
    <source>
        <dbReference type="SAM" id="MobiDB-lite"/>
    </source>
</evidence>
<keyword evidence="1" id="KW-0479">Metal-binding</keyword>
<dbReference type="Pfam" id="PF22936">
    <property type="entry name" value="Pol_BBD"/>
    <property type="match status" value="1"/>
</dbReference>
<proteinExistence type="predicted"/>